<protein>
    <submittedName>
        <fullName evidence="1">Uncharacterized protein</fullName>
    </submittedName>
</protein>
<evidence type="ECO:0000313" key="1">
    <source>
        <dbReference type="EMBL" id="MBX63380.1"/>
    </source>
</evidence>
<proteinExistence type="predicted"/>
<dbReference type="EMBL" id="GGEC01082896">
    <property type="protein sequence ID" value="MBX63380.1"/>
    <property type="molecule type" value="Transcribed_RNA"/>
</dbReference>
<accession>A0A2P2Q8T8</accession>
<sequence length="49" mass="5609">MPLLSCLRNFSKKIYQVPETPMISTISRKEASRIMKIALIAVQTHFSND</sequence>
<reference evidence="1" key="1">
    <citation type="submission" date="2018-02" db="EMBL/GenBank/DDBJ databases">
        <title>Rhizophora mucronata_Transcriptome.</title>
        <authorList>
            <person name="Meera S.P."/>
            <person name="Sreeshan A."/>
            <person name="Augustine A."/>
        </authorList>
    </citation>
    <scope>NUCLEOTIDE SEQUENCE</scope>
    <source>
        <tissue evidence="1">Leaf</tissue>
    </source>
</reference>
<name>A0A2P2Q8T8_RHIMU</name>
<dbReference type="AlphaFoldDB" id="A0A2P2Q8T8"/>
<organism evidence="1">
    <name type="scientific">Rhizophora mucronata</name>
    <name type="common">Asiatic mangrove</name>
    <dbReference type="NCBI Taxonomy" id="61149"/>
    <lineage>
        <taxon>Eukaryota</taxon>
        <taxon>Viridiplantae</taxon>
        <taxon>Streptophyta</taxon>
        <taxon>Embryophyta</taxon>
        <taxon>Tracheophyta</taxon>
        <taxon>Spermatophyta</taxon>
        <taxon>Magnoliopsida</taxon>
        <taxon>eudicotyledons</taxon>
        <taxon>Gunneridae</taxon>
        <taxon>Pentapetalae</taxon>
        <taxon>rosids</taxon>
        <taxon>fabids</taxon>
        <taxon>Malpighiales</taxon>
        <taxon>Rhizophoraceae</taxon>
        <taxon>Rhizophora</taxon>
    </lineage>
</organism>